<sequence length="935" mass="104537">MAEQSRTCEVSQPPTPRARRIKDREWRALRPEIEKLYLEQAHSRKEVIEKLAQGGFLVTEKQLKHILMKWCIKKKVSSIDMENMLTIKRKREEGGKSTEFIYHGHIVDQAKMQRAEKRWKIPPLSNPALPSYIEVFSPNTPRRSPLPSPVLSEFIVQNSGIDNIFSGSSNLTPSGNHFLEKSPTFAAGEEGTAITTFEADPLFFQHFENDLQWSLDFAQTNYHEGELTIRAPASFASTTRNDIEFSSFLKLLDNNVDGPLDSSHDSAMAVFGDSSEKPALCPTLPTPVPSSQITSPFSLPIGLSPTILSDDRQPSPKHDLESISLSDEIIFYGMNPEDTIPAVQMLRKLLHSLQENVFLEHHMRSHGSFRSNLTDVIRSERLLAKVDGIALWSYQASIKMIQQQRAARQSSSTNFELSTPQRNENNQQISEYQAQTASNGGTLIAYCDVQTWCTTGGFLQLQLRRMSKEISGSDKDSTANSISICVIPEVRNYAINGIYINIPPICRRSQQPPLYTSIRTFNVVPESSEIITFVKENNLEGVRRLIGEKKASPRDVDPCGVSLLSYAMLSGCSGVFRLLMEGGASTEQCEFGGRTCNIIDTIWYSHVQEAVHLDCAEASIWERVADIDHCRSMTRLAIESGCVPGESIPLNQSAPTPLFFYTHACQGSFTRSRLTGTIKAMLRLGYDKEVRNDTGQTPQLYAAFTHGVRSLTAMELLIAEGANIYAVDGHGRGALHLCLWFSESLKRNYSFICRLSAERHINTANCSRNRAFGVRDTESTMQEVVSSEDSDSQPGEESGRESATCDNEEVSSVSDDPSGLRETCPWCGNRAQLQINFDGWAPLQHYCYCERIDVDDFNMPEADDPEPRLYLSKARIRLKLLALLKAGCCPNSLDNAGLSPSDYATAEGLWSQWEWALAKSGFRYDEGTKSWVQDS</sequence>
<dbReference type="PANTHER" id="PTHR38788">
    <property type="entry name" value="CLR5 DOMAIN-CONTAINING PROTEIN"/>
    <property type="match status" value="1"/>
</dbReference>
<dbReference type="InterPro" id="IPR025676">
    <property type="entry name" value="Clr5_dom"/>
</dbReference>
<dbReference type="AlphaFoldDB" id="A0A178Z8E8"/>
<organism evidence="3 4">
    <name type="scientific">Fonsecaea erecta</name>
    <dbReference type="NCBI Taxonomy" id="1367422"/>
    <lineage>
        <taxon>Eukaryota</taxon>
        <taxon>Fungi</taxon>
        <taxon>Dikarya</taxon>
        <taxon>Ascomycota</taxon>
        <taxon>Pezizomycotina</taxon>
        <taxon>Eurotiomycetes</taxon>
        <taxon>Chaetothyriomycetidae</taxon>
        <taxon>Chaetothyriales</taxon>
        <taxon>Herpotrichiellaceae</taxon>
        <taxon>Fonsecaea</taxon>
    </lineage>
</organism>
<dbReference type="SUPFAM" id="SSF48403">
    <property type="entry name" value="Ankyrin repeat"/>
    <property type="match status" value="1"/>
</dbReference>
<evidence type="ECO:0000313" key="4">
    <source>
        <dbReference type="Proteomes" id="UP000078343"/>
    </source>
</evidence>
<proteinExistence type="predicted"/>
<feature type="region of interest" description="Disordered" evidence="1">
    <location>
        <begin position="777"/>
        <end position="819"/>
    </location>
</feature>
<feature type="domain" description="Clr5" evidence="2">
    <location>
        <begin position="23"/>
        <end position="74"/>
    </location>
</feature>
<dbReference type="Proteomes" id="UP000078343">
    <property type="component" value="Unassembled WGS sequence"/>
</dbReference>
<dbReference type="PANTHER" id="PTHR38788:SF3">
    <property type="entry name" value="CLR5 DOMAIN-CONTAINING PROTEIN"/>
    <property type="match status" value="1"/>
</dbReference>
<name>A0A178Z8E8_9EURO</name>
<dbReference type="InterPro" id="IPR036770">
    <property type="entry name" value="Ankyrin_rpt-contain_sf"/>
</dbReference>
<keyword evidence="4" id="KW-1185">Reference proteome</keyword>
<gene>
    <name evidence="3" type="ORF">AYL99_09238</name>
</gene>
<dbReference type="STRING" id="1367422.A0A178Z8E8"/>
<evidence type="ECO:0000259" key="2">
    <source>
        <dbReference type="Pfam" id="PF14420"/>
    </source>
</evidence>
<protein>
    <recommendedName>
        <fullName evidence="2">Clr5 domain-containing protein</fullName>
    </recommendedName>
</protein>
<dbReference type="RefSeq" id="XP_018689426.1">
    <property type="nucleotide sequence ID" value="XM_018840745.1"/>
</dbReference>
<dbReference type="OrthoDB" id="4158831at2759"/>
<comment type="caution">
    <text evidence="3">The sequence shown here is derived from an EMBL/GenBank/DDBJ whole genome shotgun (WGS) entry which is preliminary data.</text>
</comment>
<dbReference type="Gene3D" id="1.25.40.20">
    <property type="entry name" value="Ankyrin repeat-containing domain"/>
    <property type="match status" value="2"/>
</dbReference>
<dbReference type="EMBL" id="LVYI01000009">
    <property type="protein sequence ID" value="OAP56059.1"/>
    <property type="molecule type" value="Genomic_DNA"/>
</dbReference>
<dbReference type="Pfam" id="PF14420">
    <property type="entry name" value="Clr5"/>
    <property type="match status" value="1"/>
</dbReference>
<evidence type="ECO:0000256" key="1">
    <source>
        <dbReference type="SAM" id="MobiDB-lite"/>
    </source>
</evidence>
<reference evidence="3 4" key="1">
    <citation type="submission" date="2016-04" db="EMBL/GenBank/DDBJ databases">
        <title>Draft genome of Fonsecaea erecta CBS 125763.</title>
        <authorList>
            <person name="Weiss V.A."/>
            <person name="Vicente V.A."/>
            <person name="Raittz R.T."/>
            <person name="Moreno L.F."/>
            <person name="De Souza E.M."/>
            <person name="Pedrosa F.O."/>
            <person name="Steffens M.B."/>
            <person name="Faoro H."/>
            <person name="Tadra-Sfeir M.Z."/>
            <person name="Najafzadeh M.J."/>
            <person name="Felipe M.S."/>
            <person name="Teixeira M."/>
            <person name="Sun J."/>
            <person name="Xi L."/>
            <person name="Gomes R."/>
            <person name="De Azevedo C.M."/>
            <person name="Salgado C.G."/>
            <person name="Da Silva M.B."/>
            <person name="Nascimento M.F."/>
            <person name="Queiroz-Telles F."/>
            <person name="Attili D.S."/>
            <person name="Gorbushina A."/>
        </authorList>
    </citation>
    <scope>NUCLEOTIDE SEQUENCE [LARGE SCALE GENOMIC DNA]</scope>
    <source>
        <strain evidence="3 4">CBS 125763</strain>
    </source>
</reference>
<feature type="compositionally biased region" description="Polar residues" evidence="1">
    <location>
        <begin position="1"/>
        <end position="12"/>
    </location>
</feature>
<feature type="region of interest" description="Disordered" evidence="1">
    <location>
        <begin position="1"/>
        <end position="20"/>
    </location>
</feature>
<evidence type="ECO:0000313" key="3">
    <source>
        <dbReference type="EMBL" id="OAP56059.1"/>
    </source>
</evidence>
<accession>A0A178Z8E8</accession>
<dbReference type="GeneID" id="30013406"/>